<organism evidence="2">
    <name type="scientific">Blastocystis hominis</name>
    <dbReference type="NCBI Taxonomy" id="12968"/>
    <lineage>
        <taxon>Eukaryota</taxon>
        <taxon>Sar</taxon>
        <taxon>Stramenopiles</taxon>
        <taxon>Bigyra</taxon>
        <taxon>Opalozoa</taxon>
        <taxon>Opalinata</taxon>
        <taxon>Blastocystidae</taxon>
        <taxon>Blastocystis</taxon>
    </lineage>
</organism>
<feature type="coiled-coil region" evidence="1">
    <location>
        <begin position="2"/>
        <end position="95"/>
    </location>
</feature>
<evidence type="ECO:0000313" key="2">
    <source>
        <dbReference type="EMBL" id="CBK21231.2"/>
    </source>
</evidence>
<dbReference type="Proteomes" id="UP000008312">
    <property type="component" value="Unassembled WGS sequence"/>
</dbReference>
<gene>
    <name evidence="2" type="ORF">GSBLH_T00001416001</name>
</gene>
<dbReference type="EMBL" id="FN668641">
    <property type="protein sequence ID" value="CBK21231.2"/>
    <property type="molecule type" value="Genomic_DNA"/>
</dbReference>
<name>D8LZJ2_BLAHO</name>
<keyword evidence="3" id="KW-1185">Reference proteome</keyword>
<proteinExistence type="predicted"/>
<accession>D8LZJ2</accession>
<evidence type="ECO:0000256" key="1">
    <source>
        <dbReference type="SAM" id="Coils"/>
    </source>
</evidence>
<reference evidence="2" key="1">
    <citation type="submission" date="2010-02" db="EMBL/GenBank/DDBJ databases">
        <title>Sequencing and annotation of the Blastocystis hominis genome.</title>
        <authorList>
            <person name="Wincker P."/>
        </authorList>
    </citation>
    <scope>NUCLEOTIDE SEQUENCE</scope>
    <source>
        <strain evidence="2">Singapore isolate B</strain>
    </source>
</reference>
<keyword evidence="1" id="KW-0175">Coiled coil</keyword>
<dbReference type="AlphaFoldDB" id="D8LZJ2"/>
<dbReference type="GeneID" id="24918675"/>
<dbReference type="InParanoid" id="D8LZJ2"/>
<sequence>MLEEWNADKQKLEEERQATLAIQNELHEKEKCLADTAQELVSVKEAMEETESKLRSSKEELEVLQGQRAEYVEQNKKLEEEVEILKKDNKDMNVQLADDLISKLQSSGSSEKGSPLPTVSAAVDASAFTLKTFLIFLETILSK</sequence>
<dbReference type="RefSeq" id="XP_012895279.1">
    <property type="nucleotide sequence ID" value="XM_013039825.1"/>
</dbReference>
<protein>
    <submittedName>
        <fullName evidence="2">Uncharacterized protein</fullName>
    </submittedName>
</protein>
<evidence type="ECO:0000313" key="3">
    <source>
        <dbReference type="Proteomes" id="UP000008312"/>
    </source>
</evidence>